<name>A0AAV5DB18_ELECO</name>
<dbReference type="EMBL" id="BQKI01000013">
    <property type="protein sequence ID" value="GJN07287.1"/>
    <property type="molecule type" value="Genomic_DNA"/>
</dbReference>
<gene>
    <name evidence="1" type="primary">ga25107</name>
    <name evidence="1" type="ORF">PR202_ga25107</name>
</gene>
<evidence type="ECO:0000313" key="1">
    <source>
        <dbReference type="EMBL" id="GJN07287.1"/>
    </source>
</evidence>
<dbReference type="Proteomes" id="UP001054889">
    <property type="component" value="Unassembled WGS sequence"/>
</dbReference>
<reference evidence="1" key="1">
    <citation type="journal article" date="2018" name="DNA Res.">
        <title>Multiple hybrid de novo genome assembly of finger millet, an orphan allotetraploid crop.</title>
        <authorList>
            <person name="Hatakeyama M."/>
            <person name="Aluri S."/>
            <person name="Balachadran M.T."/>
            <person name="Sivarajan S.R."/>
            <person name="Patrignani A."/>
            <person name="Gruter S."/>
            <person name="Poveda L."/>
            <person name="Shimizu-Inatsugi R."/>
            <person name="Baeten J."/>
            <person name="Francoijs K.J."/>
            <person name="Nataraja K.N."/>
            <person name="Reddy Y.A.N."/>
            <person name="Phadnis S."/>
            <person name="Ravikumar R.L."/>
            <person name="Schlapbach R."/>
            <person name="Sreeman S.M."/>
            <person name="Shimizu K.K."/>
        </authorList>
    </citation>
    <scope>NUCLEOTIDE SEQUENCE</scope>
</reference>
<keyword evidence="2" id="KW-1185">Reference proteome</keyword>
<accession>A0AAV5DB18</accession>
<evidence type="ECO:0000313" key="2">
    <source>
        <dbReference type="Proteomes" id="UP001054889"/>
    </source>
</evidence>
<organism evidence="1 2">
    <name type="scientific">Eleusine coracana subsp. coracana</name>
    <dbReference type="NCBI Taxonomy" id="191504"/>
    <lineage>
        <taxon>Eukaryota</taxon>
        <taxon>Viridiplantae</taxon>
        <taxon>Streptophyta</taxon>
        <taxon>Embryophyta</taxon>
        <taxon>Tracheophyta</taxon>
        <taxon>Spermatophyta</taxon>
        <taxon>Magnoliopsida</taxon>
        <taxon>Liliopsida</taxon>
        <taxon>Poales</taxon>
        <taxon>Poaceae</taxon>
        <taxon>PACMAD clade</taxon>
        <taxon>Chloridoideae</taxon>
        <taxon>Cynodonteae</taxon>
        <taxon>Eleusininae</taxon>
        <taxon>Eleusine</taxon>
    </lineage>
</organism>
<comment type="caution">
    <text evidence="1">The sequence shown here is derived from an EMBL/GenBank/DDBJ whole genome shotgun (WGS) entry which is preliminary data.</text>
</comment>
<protein>
    <submittedName>
        <fullName evidence="1">Uncharacterized protein</fullName>
    </submittedName>
</protein>
<reference evidence="1" key="2">
    <citation type="submission" date="2021-12" db="EMBL/GenBank/DDBJ databases">
        <title>Resequencing data analysis of finger millet.</title>
        <authorList>
            <person name="Hatakeyama M."/>
            <person name="Aluri S."/>
            <person name="Balachadran M.T."/>
            <person name="Sivarajan S.R."/>
            <person name="Poveda L."/>
            <person name="Shimizu-Inatsugi R."/>
            <person name="Schlapbach R."/>
            <person name="Sreeman S.M."/>
            <person name="Shimizu K.K."/>
        </authorList>
    </citation>
    <scope>NUCLEOTIDE SEQUENCE</scope>
</reference>
<sequence length="125" mass="14746">MMNSISFTGSPSLTMYASLVLRDETRRSQMASRSCSSIWEKKGTRRTRARHRWRWISRRRSRGRDWRMDSSSTPRVASHLYWKEAAHAFLELRGKLTVTHPLLDVATLHAPLLQPHRHRLQVRLI</sequence>
<proteinExistence type="predicted"/>
<dbReference type="AlphaFoldDB" id="A0AAV5DB18"/>